<feature type="transmembrane region" description="Helical" evidence="1">
    <location>
        <begin position="248"/>
        <end position="271"/>
    </location>
</feature>
<feature type="transmembrane region" description="Helical" evidence="1">
    <location>
        <begin position="220"/>
        <end position="242"/>
    </location>
</feature>
<evidence type="ECO:0000256" key="1">
    <source>
        <dbReference type="SAM" id="Phobius"/>
    </source>
</evidence>
<dbReference type="PANTHER" id="PTHR31513">
    <property type="entry name" value="EPHRIN TYPE-B RECEPTOR"/>
    <property type="match status" value="1"/>
</dbReference>
<keyword evidence="1" id="KW-1133">Transmembrane helix</keyword>
<evidence type="ECO:0000313" key="3">
    <source>
        <dbReference type="Proteomes" id="UP000233837"/>
    </source>
</evidence>
<reference evidence="2 3" key="1">
    <citation type="journal article" date="2016" name="Sci. Rep.">
        <title>The Dendrobium catenatum Lindl. genome sequence provides insights into polysaccharide synthase, floral development and adaptive evolution.</title>
        <authorList>
            <person name="Zhang G.Q."/>
            <person name="Xu Q."/>
            <person name="Bian C."/>
            <person name="Tsai W.C."/>
            <person name="Yeh C.M."/>
            <person name="Liu K.W."/>
            <person name="Yoshida K."/>
            <person name="Zhang L.S."/>
            <person name="Chang S.B."/>
            <person name="Chen F."/>
            <person name="Shi Y."/>
            <person name="Su Y.Y."/>
            <person name="Zhang Y.Q."/>
            <person name="Chen L.J."/>
            <person name="Yin Y."/>
            <person name="Lin M."/>
            <person name="Huang H."/>
            <person name="Deng H."/>
            <person name="Wang Z.W."/>
            <person name="Zhu S.L."/>
            <person name="Zhao X."/>
            <person name="Deng C."/>
            <person name="Niu S.C."/>
            <person name="Huang J."/>
            <person name="Wang M."/>
            <person name="Liu G.H."/>
            <person name="Yang H.J."/>
            <person name="Xiao X.J."/>
            <person name="Hsiao Y.Y."/>
            <person name="Wu W.L."/>
            <person name="Chen Y.Y."/>
            <person name="Mitsuda N."/>
            <person name="Ohme-Takagi M."/>
            <person name="Luo Y.B."/>
            <person name="Van de Peer Y."/>
            <person name="Liu Z.J."/>
        </authorList>
    </citation>
    <scope>NUCLEOTIDE SEQUENCE [LARGE SCALE GENOMIC DNA]</scope>
    <source>
        <tissue evidence="2">The whole plant</tissue>
    </source>
</reference>
<proteinExistence type="predicted"/>
<evidence type="ECO:0000313" key="2">
    <source>
        <dbReference type="EMBL" id="PKU82680.1"/>
    </source>
</evidence>
<sequence length="372" mass="41950">MVAYIDFFLGGDEKRLDVASTMMQRFPMCIIFGGDGSYMSPYHLHSDMLLTNLLGQYLSTAIWTRFVAGLNAHLRTVRQGNIRSALVHVILWINSHGNPQLEPHGVRIELGWFQPTASGYYQIGIVVTVNEQFFKNVHHADILDTRKNLPVSRKSTKQIQQTQTSVNPTISRKRLTGGVNGGVVNEATLKSLDYRRDYLFPFSLLLQNTRPIGLQETMQLLICMMILADFTITLLTLVQYYWISLGAFLAVLLILPLSLLSPFPAGLNALFSRGLRRSSLARIYALWNATSMSNLIVAFVCGIVYCGFSSSETAAGQHTSTIRREDNEWWILPTILLLVKSFQAGLINWHVANLEIQDSTVYSRDPEKFWAI</sequence>
<name>A0A2I0X453_9ASPA</name>
<keyword evidence="3" id="KW-1185">Reference proteome</keyword>
<dbReference type="EMBL" id="KZ502169">
    <property type="protein sequence ID" value="PKU82680.1"/>
    <property type="molecule type" value="Genomic_DNA"/>
</dbReference>
<feature type="transmembrane region" description="Helical" evidence="1">
    <location>
        <begin position="283"/>
        <end position="305"/>
    </location>
</feature>
<accession>A0A2I0X453</accession>
<organism evidence="2 3">
    <name type="scientific">Dendrobium catenatum</name>
    <dbReference type="NCBI Taxonomy" id="906689"/>
    <lineage>
        <taxon>Eukaryota</taxon>
        <taxon>Viridiplantae</taxon>
        <taxon>Streptophyta</taxon>
        <taxon>Embryophyta</taxon>
        <taxon>Tracheophyta</taxon>
        <taxon>Spermatophyta</taxon>
        <taxon>Magnoliopsida</taxon>
        <taxon>Liliopsida</taxon>
        <taxon>Asparagales</taxon>
        <taxon>Orchidaceae</taxon>
        <taxon>Epidendroideae</taxon>
        <taxon>Malaxideae</taxon>
        <taxon>Dendrobiinae</taxon>
        <taxon>Dendrobium</taxon>
    </lineage>
</organism>
<keyword evidence="1" id="KW-0472">Membrane</keyword>
<protein>
    <submittedName>
        <fullName evidence="2">Uncharacterized protein</fullName>
    </submittedName>
</protein>
<reference evidence="2 3" key="2">
    <citation type="journal article" date="2017" name="Nature">
        <title>The Apostasia genome and the evolution of orchids.</title>
        <authorList>
            <person name="Zhang G.Q."/>
            <person name="Liu K.W."/>
            <person name="Li Z."/>
            <person name="Lohaus R."/>
            <person name="Hsiao Y.Y."/>
            <person name="Niu S.C."/>
            <person name="Wang J.Y."/>
            <person name="Lin Y.C."/>
            <person name="Xu Q."/>
            <person name="Chen L.J."/>
            <person name="Yoshida K."/>
            <person name="Fujiwara S."/>
            <person name="Wang Z.W."/>
            <person name="Zhang Y.Q."/>
            <person name="Mitsuda N."/>
            <person name="Wang M."/>
            <person name="Liu G.H."/>
            <person name="Pecoraro L."/>
            <person name="Huang H.X."/>
            <person name="Xiao X.J."/>
            <person name="Lin M."/>
            <person name="Wu X.Y."/>
            <person name="Wu W.L."/>
            <person name="Chen Y.Y."/>
            <person name="Chang S.B."/>
            <person name="Sakamoto S."/>
            <person name="Ohme-Takagi M."/>
            <person name="Yagi M."/>
            <person name="Zeng S.J."/>
            <person name="Shen C.Y."/>
            <person name="Yeh C.M."/>
            <person name="Luo Y.B."/>
            <person name="Tsai W.C."/>
            <person name="Van de Peer Y."/>
            <person name="Liu Z.J."/>
        </authorList>
    </citation>
    <scope>NUCLEOTIDE SEQUENCE [LARGE SCALE GENOMIC DNA]</scope>
    <source>
        <tissue evidence="2">The whole plant</tissue>
    </source>
</reference>
<keyword evidence="1" id="KW-0812">Transmembrane</keyword>
<gene>
    <name evidence="2" type="ORF">MA16_Dca021956</name>
</gene>
<dbReference type="PANTHER" id="PTHR31513:SF2">
    <property type="entry name" value="MRAZ"/>
    <property type="match status" value="1"/>
</dbReference>
<dbReference type="AlphaFoldDB" id="A0A2I0X453"/>
<dbReference type="Proteomes" id="UP000233837">
    <property type="component" value="Unassembled WGS sequence"/>
</dbReference>